<dbReference type="PROSITE" id="PS51071">
    <property type="entry name" value="HTH_RPIR"/>
    <property type="match status" value="1"/>
</dbReference>
<dbReference type="Proteomes" id="UP000483839">
    <property type="component" value="Unassembled WGS sequence"/>
</dbReference>
<dbReference type="GO" id="GO:0097367">
    <property type="term" value="F:carbohydrate derivative binding"/>
    <property type="evidence" value="ECO:0007669"/>
    <property type="project" value="InterPro"/>
</dbReference>
<protein>
    <submittedName>
        <fullName evidence="4">SIS domain-containing protein</fullName>
    </submittedName>
</protein>
<evidence type="ECO:0000313" key="4">
    <source>
        <dbReference type="EMBL" id="MTD01341.1"/>
    </source>
</evidence>
<dbReference type="Pfam" id="PF01380">
    <property type="entry name" value="SIS"/>
    <property type="match status" value="1"/>
</dbReference>
<dbReference type="EMBL" id="WLXI01000035">
    <property type="protein sequence ID" value="MTD01341.1"/>
    <property type="molecule type" value="Genomic_DNA"/>
</dbReference>
<keyword evidence="1" id="KW-0805">Transcription regulation</keyword>
<dbReference type="InterPro" id="IPR046348">
    <property type="entry name" value="SIS_dom_sf"/>
</dbReference>
<dbReference type="RefSeq" id="WP_015911888.1">
    <property type="nucleotide sequence ID" value="NZ_BAABQA010000002.1"/>
</dbReference>
<dbReference type="InterPro" id="IPR009057">
    <property type="entry name" value="Homeodomain-like_sf"/>
</dbReference>
<reference evidence="4 5" key="1">
    <citation type="submission" date="2019-11" db="EMBL/GenBank/DDBJ databases">
        <title>Streptococcus uberis isolated from clinical mastitis cases on a southeastern Queensland dairy.</title>
        <authorList>
            <person name="Workentine M.L."/>
            <person name="Price R."/>
            <person name="Olchowy T."/>
        </authorList>
    </citation>
    <scope>NUCLEOTIDE SEQUENCE [LARGE SCALE GENOMIC DNA]</scope>
    <source>
        <strain evidence="4 5">OLC4459-A17</strain>
    </source>
</reference>
<evidence type="ECO:0000256" key="1">
    <source>
        <dbReference type="ARBA" id="ARBA00023015"/>
    </source>
</evidence>
<sequence>MFINEKIELSAFSPSEQKVVDFILKEKEHISEWSTSQIAKETYTSKSTLVRIAQKLGFSGWTSFRQAFHEEVTYLLKQADAHDANLPFDKTDNNLEIASKLAHLKKEVIDETLHLSRNKDLNKAIHLISHARTVHLFAASNNLHNGREFAHNMKRIQKDVQLHDLHGEIHFDALLAEEDSCAIIISYSGGTLSLIKVAQILRKKEIPIIALTSLGDNPISQLSQVTLRLSTKEKLYSKIGTYATDTSITFILDLLYSIYFRQNYDYNLAFRQKTSQEIETERFSYSPITEETSEF</sequence>
<dbReference type="InterPro" id="IPR035472">
    <property type="entry name" value="RpiR-like_SIS"/>
</dbReference>
<keyword evidence="3" id="KW-0804">Transcription</keyword>
<dbReference type="PROSITE" id="PS51464">
    <property type="entry name" value="SIS"/>
    <property type="match status" value="1"/>
</dbReference>
<dbReference type="GO" id="GO:0003677">
    <property type="term" value="F:DNA binding"/>
    <property type="evidence" value="ECO:0007669"/>
    <property type="project" value="UniProtKB-KW"/>
</dbReference>
<dbReference type="SUPFAM" id="SSF53697">
    <property type="entry name" value="SIS domain"/>
    <property type="match status" value="1"/>
</dbReference>
<dbReference type="SUPFAM" id="SSF46689">
    <property type="entry name" value="Homeodomain-like"/>
    <property type="match status" value="1"/>
</dbReference>
<dbReference type="InterPro" id="IPR047640">
    <property type="entry name" value="RpiR-like"/>
</dbReference>
<accession>A0A2X4HLT1</accession>
<proteinExistence type="predicted"/>
<name>A0A2X4HLT1_STRUB</name>
<dbReference type="CDD" id="cd05013">
    <property type="entry name" value="SIS_RpiR"/>
    <property type="match status" value="1"/>
</dbReference>
<evidence type="ECO:0000256" key="3">
    <source>
        <dbReference type="ARBA" id="ARBA00023163"/>
    </source>
</evidence>
<dbReference type="GO" id="GO:1901135">
    <property type="term" value="P:carbohydrate derivative metabolic process"/>
    <property type="evidence" value="ECO:0007669"/>
    <property type="project" value="InterPro"/>
</dbReference>
<organism evidence="4 5">
    <name type="scientific">Streptococcus uberis</name>
    <dbReference type="NCBI Taxonomy" id="1349"/>
    <lineage>
        <taxon>Bacteria</taxon>
        <taxon>Bacillati</taxon>
        <taxon>Bacillota</taxon>
        <taxon>Bacilli</taxon>
        <taxon>Lactobacillales</taxon>
        <taxon>Streptococcaceae</taxon>
        <taxon>Streptococcus</taxon>
    </lineage>
</organism>
<dbReference type="AlphaFoldDB" id="A0A2X4HLT1"/>
<dbReference type="Gene3D" id="3.40.50.10490">
    <property type="entry name" value="Glucose-6-phosphate isomerase like protein, domain 1"/>
    <property type="match status" value="1"/>
</dbReference>
<dbReference type="InterPro" id="IPR000281">
    <property type="entry name" value="HTH_RpiR"/>
</dbReference>
<evidence type="ECO:0000313" key="5">
    <source>
        <dbReference type="Proteomes" id="UP000483839"/>
    </source>
</evidence>
<dbReference type="InterPro" id="IPR001347">
    <property type="entry name" value="SIS_dom"/>
</dbReference>
<gene>
    <name evidence="4" type="ORF">GKS16_03505</name>
</gene>
<keyword evidence="2" id="KW-0238">DNA-binding</keyword>
<dbReference type="GO" id="GO:0003700">
    <property type="term" value="F:DNA-binding transcription factor activity"/>
    <property type="evidence" value="ECO:0007669"/>
    <property type="project" value="InterPro"/>
</dbReference>
<dbReference type="PANTHER" id="PTHR30514:SF10">
    <property type="entry name" value="MURR_RPIR FAMILY TRANSCRIPTIONAL REGULATOR"/>
    <property type="match status" value="1"/>
</dbReference>
<evidence type="ECO:0000256" key="2">
    <source>
        <dbReference type="ARBA" id="ARBA00023125"/>
    </source>
</evidence>
<dbReference type="PANTHER" id="PTHR30514">
    <property type="entry name" value="GLUCOKINASE"/>
    <property type="match status" value="1"/>
</dbReference>
<dbReference type="Pfam" id="PF01418">
    <property type="entry name" value="HTH_6"/>
    <property type="match status" value="1"/>
</dbReference>
<dbReference type="OMA" id="HNMKRIQ"/>
<dbReference type="Gene3D" id="1.10.10.10">
    <property type="entry name" value="Winged helix-like DNA-binding domain superfamily/Winged helix DNA-binding domain"/>
    <property type="match status" value="1"/>
</dbReference>
<dbReference type="InterPro" id="IPR036388">
    <property type="entry name" value="WH-like_DNA-bd_sf"/>
</dbReference>
<comment type="caution">
    <text evidence="4">The sequence shown here is derived from an EMBL/GenBank/DDBJ whole genome shotgun (WGS) entry which is preliminary data.</text>
</comment>